<dbReference type="PROSITE" id="PS51136">
    <property type="entry name" value="WAC"/>
    <property type="match status" value="1"/>
</dbReference>
<proteinExistence type="predicted"/>
<sequence length="211" mass="24149">KMQLTGGREAEATFPEALKGPILRKVQFQTISRLDNLVDMIYDEFKHDYYPGEDVTVTMDGGERVHGLVRDKTTFGPRMLSDGSYTQPVTRYLVNVKDSEEETMVTDEHICRERGIFTKSMLRSFIKKTVIREAWNGAPRLVKHDYAGQYHIDTRVPPHLRYDTKVQERRQLQAQKRAPSHEVNGHGSALHSGPVRLPELKPAPKSHKGKQ</sequence>
<comment type="subcellular location">
    <subcellularLocation>
        <location evidence="1">Nucleus</location>
    </subcellularLocation>
</comment>
<dbReference type="OrthoDB" id="332390at2759"/>
<feature type="region of interest" description="Disordered" evidence="2">
    <location>
        <begin position="169"/>
        <end position="211"/>
    </location>
</feature>
<dbReference type="PANTHER" id="PTHR32075">
    <property type="entry name" value="ISWI CHROMATIN-REMODELING COMPLEX SUBUNIT YPL216W-RELATED"/>
    <property type="match status" value="1"/>
</dbReference>
<dbReference type="GO" id="GO:0000781">
    <property type="term" value="C:chromosome, telomeric region"/>
    <property type="evidence" value="ECO:0007669"/>
    <property type="project" value="GOC"/>
</dbReference>
<evidence type="ECO:0000259" key="3">
    <source>
        <dbReference type="PROSITE" id="PS51136"/>
    </source>
</evidence>
<dbReference type="EMBL" id="LBMM01033552">
    <property type="protein sequence ID" value="KMQ81607.1"/>
    <property type="molecule type" value="Genomic_DNA"/>
</dbReference>
<dbReference type="GO" id="GO:0031509">
    <property type="term" value="P:subtelomeric heterochromatin formation"/>
    <property type="evidence" value="ECO:0007669"/>
    <property type="project" value="TreeGrafter"/>
</dbReference>
<comment type="caution">
    <text evidence="4">The sequence shown here is derived from an EMBL/GenBank/DDBJ whole genome shotgun (WGS) entry which is preliminary data.</text>
</comment>
<feature type="domain" description="WAC" evidence="3">
    <location>
        <begin position="1"/>
        <end position="63"/>
    </location>
</feature>
<feature type="non-terminal residue" evidence="4">
    <location>
        <position position="211"/>
    </location>
</feature>
<reference evidence="4 5" key="1">
    <citation type="submission" date="2015-04" db="EMBL/GenBank/DDBJ databases">
        <title>Lasius niger genome sequencing.</title>
        <authorList>
            <person name="Konorov E.A."/>
            <person name="Nikitin M.A."/>
            <person name="Kirill M.V."/>
            <person name="Chang P."/>
        </authorList>
    </citation>
    <scope>NUCLEOTIDE SEQUENCE [LARGE SCALE GENOMIC DNA]</scope>
    <source>
        <tissue evidence="4">Whole</tissue>
    </source>
</reference>
<dbReference type="PaxDb" id="67767-A0A0J7JTV8"/>
<dbReference type="Pfam" id="PF10537">
    <property type="entry name" value="WAC_Acf1_DNA_bd"/>
    <property type="match status" value="1"/>
</dbReference>
<evidence type="ECO:0000313" key="4">
    <source>
        <dbReference type="EMBL" id="KMQ81607.1"/>
    </source>
</evidence>
<dbReference type="PANTHER" id="PTHR32075:SF6">
    <property type="entry name" value="ISWI CHROMATIN-REMODELING COMPLEX SUBUNIT YPL216W-RELATED"/>
    <property type="match status" value="1"/>
</dbReference>
<keyword evidence="1" id="KW-0539">Nucleus</keyword>
<gene>
    <name evidence="4" type="ORF">RF55_25781</name>
</gene>
<keyword evidence="5" id="KW-1185">Reference proteome</keyword>
<feature type="non-terminal residue" evidence="4">
    <location>
        <position position="1"/>
    </location>
</feature>
<accession>A0A0J7JTV8</accession>
<dbReference type="InterPro" id="IPR013136">
    <property type="entry name" value="WSTF_Acf1_Cbp146"/>
</dbReference>
<dbReference type="STRING" id="67767.A0A0J7JTV8"/>
<evidence type="ECO:0000313" key="5">
    <source>
        <dbReference type="Proteomes" id="UP000036403"/>
    </source>
</evidence>
<protein>
    <submittedName>
        <fullName evidence="4">Imitation switch two complex protein 1</fullName>
    </submittedName>
</protein>
<organism evidence="4 5">
    <name type="scientific">Lasius niger</name>
    <name type="common">Black garden ant</name>
    <dbReference type="NCBI Taxonomy" id="67767"/>
    <lineage>
        <taxon>Eukaryota</taxon>
        <taxon>Metazoa</taxon>
        <taxon>Ecdysozoa</taxon>
        <taxon>Arthropoda</taxon>
        <taxon>Hexapoda</taxon>
        <taxon>Insecta</taxon>
        <taxon>Pterygota</taxon>
        <taxon>Neoptera</taxon>
        <taxon>Endopterygota</taxon>
        <taxon>Hymenoptera</taxon>
        <taxon>Apocrita</taxon>
        <taxon>Aculeata</taxon>
        <taxon>Formicoidea</taxon>
        <taxon>Formicidae</taxon>
        <taxon>Formicinae</taxon>
        <taxon>Lasius</taxon>
        <taxon>Lasius</taxon>
    </lineage>
</organism>
<evidence type="ECO:0000256" key="1">
    <source>
        <dbReference type="PROSITE-ProRule" id="PRU00475"/>
    </source>
</evidence>
<dbReference type="Proteomes" id="UP000036403">
    <property type="component" value="Unassembled WGS sequence"/>
</dbReference>
<name>A0A0J7JTV8_LASNI</name>
<evidence type="ECO:0000256" key="2">
    <source>
        <dbReference type="SAM" id="MobiDB-lite"/>
    </source>
</evidence>
<dbReference type="GO" id="GO:0005634">
    <property type="term" value="C:nucleus"/>
    <property type="evidence" value="ECO:0007669"/>
    <property type="project" value="UniProtKB-SubCell"/>
</dbReference>
<dbReference type="AlphaFoldDB" id="A0A0J7JTV8"/>